<keyword evidence="3" id="KW-0285">Flavoprotein</keyword>
<evidence type="ECO:0000313" key="7">
    <source>
        <dbReference type="EMBL" id="SHH60272.1"/>
    </source>
</evidence>
<dbReference type="GO" id="GO:0006072">
    <property type="term" value="P:glycerol-3-phosphate metabolic process"/>
    <property type="evidence" value="ECO:0007669"/>
    <property type="project" value="InterPro"/>
</dbReference>
<dbReference type="RefSeq" id="WP_073310978.1">
    <property type="nucleotide sequence ID" value="NZ_FQWV01000010.1"/>
</dbReference>
<dbReference type="SUPFAM" id="SSF51905">
    <property type="entry name" value="FAD/NAD(P)-binding domain"/>
    <property type="match status" value="1"/>
</dbReference>
<dbReference type="SUPFAM" id="SSF54373">
    <property type="entry name" value="FAD-linked reductases, C-terminal domain"/>
    <property type="match status" value="1"/>
</dbReference>
<evidence type="ECO:0000256" key="1">
    <source>
        <dbReference type="ARBA" id="ARBA00001974"/>
    </source>
</evidence>
<evidence type="ECO:0000256" key="4">
    <source>
        <dbReference type="ARBA" id="ARBA00022827"/>
    </source>
</evidence>
<protein>
    <submittedName>
        <fullName evidence="7">Glycerol-3-phosphate dehydrogenase</fullName>
    </submittedName>
</protein>
<dbReference type="PRINTS" id="PR01001">
    <property type="entry name" value="FADG3PDH"/>
</dbReference>
<dbReference type="Gene3D" id="3.50.50.60">
    <property type="entry name" value="FAD/NAD(P)-binding domain"/>
    <property type="match status" value="2"/>
</dbReference>
<dbReference type="InterPro" id="IPR036188">
    <property type="entry name" value="FAD/NAD-bd_sf"/>
</dbReference>
<gene>
    <name evidence="7" type="ORF">SAMN05443636_2960</name>
</gene>
<dbReference type="Gene3D" id="3.30.9.10">
    <property type="entry name" value="D-Amino Acid Oxidase, subunit A, domain 2"/>
    <property type="match status" value="1"/>
</dbReference>
<keyword evidence="5" id="KW-0560">Oxidoreductase</keyword>
<dbReference type="EMBL" id="FQWV01000010">
    <property type="protein sequence ID" value="SHH60272.1"/>
    <property type="molecule type" value="Genomic_DNA"/>
</dbReference>
<dbReference type="PANTHER" id="PTHR11985">
    <property type="entry name" value="GLYCEROL-3-PHOSPHATE DEHYDROGENASE"/>
    <property type="match status" value="1"/>
</dbReference>
<dbReference type="Pfam" id="PF01266">
    <property type="entry name" value="DAO"/>
    <property type="match status" value="1"/>
</dbReference>
<dbReference type="InterPro" id="IPR000447">
    <property type="entry name" value="G3P_DH_FAD-dep"/>
</dbReference>
<keyword evidence="8" id="KW-1185">Reference proteome</keyword>
<evidence type="ECO:0000256" key="3">
    <source>
        <dbReference type="ARBA" id="ARBA00022630"/>
    </source>
</evidence>
<dbReference type="GO" id="GO:0004368">
    <property type="term" value="F:glycerol-3-phosphate dehydrogenase (quinone) activity"/>
    <property type="evidence" value="ECO:0007669"/>
    <property type="project" value="InterPro"/>
</dbReference>
<feature type="domain" description="FAD dependent oxidoreductase" evidence="6">
    <location>
        <begin position="12"/>
        <end position="371"/>
    </location>
</feature>
<dbReference type="AlphaFoldDB" id="A0A1M5UB83"/>
<organism evidence="7 8">
    <name type="scientific">Halobaculum gomorrense</name>
    <dbReference type="NCBI Taxonomy" id="43928"/>
    <lineage>
        <taxon>Archaea</taxon>
        <taxon>Methanobacteriati</taxon>
        <taxon>Methanobacteriota</taxon>
        <taxon>Stenosarchaea group</taxon>
        <taxon>Halobacteria</taxon>
        <taxon>Halobacteriales</taxon>
        <taxon>Haloferacaceae</taxon>
        <taxon>Halobaculum</taxon>
    </lineage>
</organism>
<evidence type="ECO:0000256" key="2">
    <source>
        <dbReference type="ARBA" id="ARBA00007330"/>
    </source>
</evidence>
<dbReference type="InterPro" id="IPR006076">
    <property type="entry name" value="FAD-dep_OxRdtase"/>
</dbReference>
<evidence type="ECO:0000256" key="5">
    <source>
        <dbReference type="ARBA" id="ARBA00023002"/>
    </source>
</evidence>
<comment type="similarity">
    <text evidence="2">Belongs to the FAD-dependent glycerol-3-phosphate dehydrogenase family.</text>
</comment>
<dbReference type="PANTHER" id="PTHR11985:SF15">
    <property type="entry name" value="GLYCEROL-3-PHOSPHATE DEHYDROGENASE, MITOCHONDRIAL"/>
    <property type="match status" value="1"/>
</dbReference>
<keyword evidence="4" id="KW-0274">FAD</keyword>
<comment type="cofactor">
    <cofactor evidence="1">
        <name>FAD</name>
        <dbReference type="ChEBI" id="CHEBI:57692"/>
    </cofactor>
</comment>
<evidence type="ECO:0000259" key="6">
    <source>
        <dbReference type="Pfam" id="PF01266"/>
    </source>
</evidence>
<sequence>MNRSDGGGKPEVLVIGGGATGAGVVRDLAMRGVAVTLAERGGLSAGATGRSHGVLHSGARYAESDPTGAAECIEENELLRDIAGACVADTGGLFVSLEGDDDDYFERKRDACREVGIDAEEVPVAAARQAVSGLSADVSRAMRVPDGVIYPSRLVAALAADARGHGATIRTHSPVTDIRVSDGAVTGATVDGEHVDADVVVNAAGAWAEGCAALAGVNVPMQPTKGVMVGVDYDGVGPVLNRARSPSDGDIAVPHAGRTVLGTTSVVVDDPDEYERGDEEVQRVIEECAAMVPAFRDAVVLDDYWGVRPLYAPGERRRAAATADEPGTGEARGISREFTLLDHGADGVAGFYSIVGGKLTTHRVMAETVADRVCDRLGVDGDGRTGETPLEAADDPERLDRLVTAFDARSPADADIVGGVALEE</sequence>
<dbReference type="Proteomes" id="UP000184357">
    <property type="component" value="Unassembled WGS sequence"/>
</dbReference>
<accession>A0A1M5UB83</accession>
<dbReference type="STRING" id="43928.SAMN05443636_2960"/>
<evidence type="ECO:0000313" key="8">
    <source>
        <dbReference type="Proteomes" id="UP000184357"/>
    </source>
</evidence>
<name>A0A1M5UB83_9EURY</name>
<reference evidence="7 8" key="1">
    <citation type="submission" date="2016-11" db="EMBL/GenBank/DDBJ databases">
        <authorList>
            <person name="Jaros S."/>
            <person name="Januszkiewicz K."/>
            <person name="Wedrychowicz H."/>
        </authorList>
    </citation>
    <scope>NUCLEOTIDE SEQUENCE [LARGE SCALE GENOMIC DNA]</scope>
    <source>
        <strain evidence="7 8">DSM 9297</strain>
    </source>
</reference>
<proteinExistence type="inferred from homology"/>